<feature type="compositionally biased region" description="Low complexity" evidence="12">
    <location>
        <begin position="71"/>
        <end position="101"/>
    </location>
</feature>
<feature type="domain" description="SET" evidence="14">
    <location>
        <begin position="1324"/>
        <end position="1440"/>
    </location>
</feature>
<dbReference type="InterPro" id="IPR003889">
    <property type="entry name" value="FYrich_C"/>
</dbReference>
<keyword evidence="11" id="KW-0694">RNA-binding</keyword>
<name>A0A8E0VH17_9TREM</name>
<dbReference type="InterPro" id="IPR012677">
    <property type="entry name" value="Nucleotide-bd_a/b_plait_sf"/>
</dbReference>
<protein>
    <submittedName>
        <fullName evidence="16">Histone-lysine N-methyltransferase MLL3</fullName>
    </submittedName>
</protein>
<dbReference type="SMART" id="SM00542">
    <property type="entry name" value="FYRC"/>
    <property type="match status" value="1"/>
</dbReference>
<comment type="caution">
    <text evidence="16">The sequence shown here is derived from an EMBL/GenBank/DDBJ whole genome shotgun (WGS) entry which is preliminary data.</text>
</comment>
<evidence type="ECO:0000259" key="15">
    <source>
        <dbReference type="PROSITE" id="PS51805"/>
    </source>
</evidence>
<feature type="domain" description="PHD-type" evidence="15">
    <location>
        <begin position="911"/>
        <end position="1019"/>
    </location>
</feature>
<evidence type="ECO:0000256" key="1">
    <source>
        <dbReference type="ARBA" id="ARBA00004123"/>
    </source>
</evidence>
<evidence type="ECO:0000256" key="10">
    <source>
        <dbReference type="ARBA" id="ARBA00023242"/>
    </source>
</evidence>
<dbReference type="PROSITE" id="PS51542">
    <property type="entry name" value="FYRN"/>
    <property type="match status" value="1"/>
</dbReference>
<evidence type="ECO:0000256" key="6">
    <source>
        <dbReference type="ARBA" id="ARBA00022833"/>
    </source>
</evidence>
<comment type="subcellular location">
    <subcellularLocation>
        <location evidence="1">Nucleus</location>
    </subcellularLocation>
</comment>
<evidence type="ECO:0000256" key="3">
    <source>
        <dbReference type="ARBA" id="ARBA00022723"/>
    </source>
</evidence>
<dbReference type="Pfam" id="PF05964">
    <property type="entry name" value="FYRN"/>
    <property type="match status" value="1"/>
</dbReference>
<dbReference type="InterPro" id="IPR034732">
    <property type="entry name" value="EPHD"/>
</dbReference>
<accession>A0A8E0VH17</accession>
<keyword evidence="5" id="KW-0863">Zinc-finger</keyword>
<proteinExistence type="predicted"/>
<dbReference type="Proteomes" id="UP000728185">
    <property type="component" value="Unassembled WGS sequence"/>
</dbReference>
<keyword evidence="9" id="KW-0804">Transcription</keyword>
<dbReference type="PROSITE" id="PS50280">
    <property type="entry name" value="SET"/>
    <property type="match status" value="1"/>
</dbReference>
<dbReference type="Pfam" id="PF00076">
    <property type="entry name" value="RRM_1"/>
    <property type="match status" value="1"/>
</dbReference>
<dbReference type="Gene3D" id="3.30.160.360">
    <property type="match status" value="1"/>
</dbReference>
<feature type="compositionally biased region" description="Polar residues" evidence="12">
    <location>
        <begin position="115"/>
        <end position="127"/>
    </location>
</feature>
<dbReference type="SUPFAM" id="SSF82199">
    <property type="entry name" value="SET domain"/>
    <property type="match status" value="1"/>
</dbReference>
<dbReference type="OrthoDB" id="308383at2759"/>
<dbReference type="SMART" id="SM00249">
    <property type="entry name" value="PHD"/>
    <property type="match status" value="1"/>
</dbReference>
<dbReference type="InterPro" id="IPR013083">
    <property type="entry name" value="Znf_RING/FYVE/PHD"/>
</dbReference>
<evidence type="ECO:0000256" key="12">
    <source>
        <dbReference type="SAM" id="MobiDB-lite"/>
    </source>
</evidence>
<sequence length="1773" mass="197871">MTTLLDAPCSTRDCVPEGPDLVQISAFRRSSSHEPFSSGLGKSHDSTFDDDDDSGQVTQFSPSPFKTPTKESSSPGSSELPSMPSEKSSSRGFSGECSSSGCPVSEVTDTERSTSDCSLSPNTQRTDVNGGIVSPALLRLEDTVDSVLEKLENGSHCEPGFPTVRAQPTTPGLTTAHHPHSIPTSSRSNAPQCPLSPRQSPVAFTSPIWYSSSTGESSSFCNVNGYDKYDAYADVSRLHTQQYSPNASFRAYETSSVAALNYGPPQSVHYLNPPFSYANDVLRASENYRHSTPRYSGSTYPPPGVHNSHRNFGMPSYGAYRFTHPSDHYYVTSPYPVNRMRSYHSPTDESKGYYSESATMYHVKPQLSYGGSYSDSAICDTHIHCDTRDTSMHVPLRYPHTPSDSCSPNTTFTSVSQTHHPRKYACGVFNSVPNRTERGLPYQVIPASPTLATTNIVNSAPETDRQSFSRNGWHPVTQLPMDTDRKSTNEQTKIQEGQKRRLSCSISVRGTKRRRVVASKNNISSVSSTLTENLVRSLLLHSASQYLHDPVIHLPVTLCSPTPTPVSTKSVLRFPSSPKARVSDYDIEYDQSINRKYSQFPMFLRSPKVTCSDDISLCHKLSQSVSERAQFGKLMNDNFLLKAVRRASQHNVQCSHQLVPSSHLPSVESNDLLDCLSSIDRPFRDSPSPLFRLQHVCTPSRSPKLASVGHQFDNNSEYSELLVSPGKFDAANYISCSHCLMQIVAPEHVIRWRLPEGENRVFCSSMCSLAYQDDSIAERRFTSIPPVPGTCLTTVASLLSDKDSTIPVLLRRVVSTKWMRGCGRKSLYEKVNRRRQENQLSHIRELLGIRRTSWRWFGSRWRNYRSPILPRKRFQLGDTRERPRDASNIILSASSRSDFPSTLSKVLHLDSRVCLLCHQTGDAAEEVAGRLLNYDFDVWLHLNCILWCYDTYETVSGSLVHVARSLKKAEKTICAHCGLSGAGLPCFHPDCPSVYHVPCAHKIGCSFYSDRGMFCPQHDSAETSYLRLTSLAVGRRVFIARDEDAQVGDIILRVNQLLDATSMKHEDSARLRVGGLVLHNVGQLLPEQLSSGLYHNTNFIYPVGYSSTRIYWSYRHFGRRCRYHCHIKDCHVDDVIKSETSRTSALGARFVIEVDEEGEPADRFEDTTCDGVWQQVLTQINRTRQTLKASCLRIFQNHLSGEALYGLTEPHIIRAIESLPGVDRLSNYAFKFGRLQLIQEMPLAINPTGCARSEPKLRTHVRRRQVSEAHAAQYASLTRKPERFHGLCTPLRSSPGSPVYSSSNSSMIQSKSQQYRRLGAEWKMNVILARSRIQGLGLFAARDINKHTFIIEYLGELIRNEVGNRRERLYESQNRGVYMFRVDDDNIVDATMCGGLARYINHSCDPNCTAEVLTCENGSHIVIIAKRNIEKGEELTYDYNVWGEIEHVDMPSDRLHPEFSRSYAYVHYHQSKSAMDAVNYMNGGQIDGEIVRVTEVLSKSTISADSRNAVGGKPQGPAVSEDRAHARDRDRETVKTRDADKPSTTSTRPKDEHAPLSRRPEDSSSNDRQREHKPGRDDDRETGFDRRRDARMRERERDRLRDRERERRERERERERERDRDRDRDRDRSRLTGAPRRARRGSSGSPFASRSGGPAGERQRSPAVGAGGSRYRRPSPPTATRADRSPARRGRSRTPPGKSGPSRSGAAGAGGGNSVAEDKTASGRRGRRATSRSSSSSSSDSSSSSSSSSSSASSGTRSGSASSSSSSTSRSRS</sequence>
<dbReference type="EMBL" id="LUCM01008990">
    <property type="protein sequence ID" value="KAA0187631.1"/>
    <property type="molecule type" value="Genomic_DNA"/>
</dbReference>
<keyword evidence="6" id="KW-0862">Zinc</keyword>
<dbReference type="SMART" id="SM00541">
    <property type="entry name" value="FYRN"/>
    <property type="match status" value="1"/>
</dbReference>
<keyword evidence="17" id="KW-1185">Reference proteome</keyword>
<keyword evidence="10" id="KW-0539">Nucleus</keyword>
<feature type="region of interest" description="Disordered" evidence="12">
    <location>
        <begin position="25"/>
        <end position="128"/>
    </location>
</feature>
<keyword evidence="7" id="KW-0156">Chromatin regulator</keyword>
<dbReference type="SMART" id="SM00317">
    <property type="entry name" value="SET"/>
    <property type="match status" value="1"/>
</dbReference>
<reference evidence="16" key="1">
    <citation type="submission" date="2019-05" db="EMBL/GenBank/DDBJ databases">
        <title>Annotation for the trematode Fasciolopsis buski.</title>
        <authorList>
            <person name="Choi Y.-J."/>
        </authorList>
    </citation>
    <scope>NUCLEOTIDE SEQUENCE</scope>
    <source>
        <strain evidence="16">HT</strain>
        <tissue evidence="16">Whole worm</tissue>
    </source>
</reference>
<keyword evidence="4" id="KW-0677">Repeat</keyword>
<feature type="compositionally biased region" description="Basic and acidic residues" evidence="12">
    <location>
        <begin position="1520"/>
        <end position="1541"/>
    </location>
</feature>
<evidence type="ECO:0000256" key="9">
    <source>
        <dbReference type="ARBA" id="ARBA00023163"/>
    </source>
</evidence>
<evidence type="ECO:0000256" key="4">
    <source>
        <dbReference type="ARBA" id="ARBA00022737"/>
    </source>
</evidence>
<dbReference type="Pfam" id="PF00856">
    <property type="entry name" value="SET"/>
    <property type="match status" value="1"/>
</dbReference>
<feature type="domain" description="RRM" evidence="13">
    <location>
        <begin position="1433"/>
        <end position="1498"/>
    </location>
</feature>
<dbReference type="GO" id="GO:0008270">
    <property type="term" value="F:zinc ion binding"/>
    <property type="evidence" value="ECO:0007669"/>
    <property type="project" value="UniProtKB-KW"/>
</dbReference>
<feature type="region of interest" description="Disordered" evidence="12">
    <location>
        <begin position="461"/>
        <end position="490"/>
    </location>
</feature>
<feature type="compositionally biased region" description="Low complexity" evidence="12">
    <location>
        <begin position="1731"/>
        <end position="1773"/>
    </location>
</feature>
<dbReference type="GO" id="GO:0003713">
    <property type="term" value="F:transcription coactivator activity"/>
    <property type="evidence" value="ECO:0007669"/>
    <property type="project" value="TreeGrafter"/>
</dbReference>
<evidence type="ECO:0000256" key="5">
    <source>
        <dbReference type="ARBA" id="ARBA00022771"/>
    </source>
</evidence>
<feature type="compositionally biased region" description="Basic and acidic residues" evidence="12">
    <location>
        <begin position="1548"/>
        <end position="1630"/>
    </location>
</feature>
<feature type="compositionally biased region" description="Polar residues" evidence="12">
    <location>
        <begin position="182"/>
        <end position="197"/>
    </location>
</feature>
<feature type="compositionally biased region" description="Low complexity" evidence="12">
    <location>
        <begin position="1641"/>
        <end position="1652"/>
    </location>
</feature>
<feature type="compositionally biased region" description="Polar residues" evidence="12">
    <location>
        <begin position="55"/>
        <end position="66"/>
    </location>
</feature>
<evidence type="ECO:0000313" key="16">
    <source>
        <dbReference type="EMBL" id="KAA0187631.1"/>
    </source>
</evidence>
<dbReference type="Gene3D" id="3.30.70.330">
    <property type="match status" value="1"/>
</dbReference>
<keyword evidence="3" id="KW-0479">Metal-binding</keyword>
<gene>
    <name evidence="16" type="ORF">FBUS_05660</name>
</gene>
<evidence type="ECO:0000313" key="17">
    <source>
        <dbReference type="Proteomes" id="UP000728185"/>
    </source>
</evidence>
<dbReference type="Pfam" id="PF05965">
    <property type="entry name" value="FYRC"/>
    <property type="match status" value="1"/>
</dbReference>
<feature type="region of interest" description="Disordered" evidence="12">
    <location>
        <begin position="167"/>
        <end position="197"/>
    </location>
</feature>
<keyword evidence="8" id="KW-0805">Transcription regulation</keyword>
<dbReference type="InterPro" id="IPR000504">
    <property type="entry name" value="RRM_dom"/>
</dbReference>
<dbReference type="PROSITE" id="PS50102">
    <property type="entry name" value="RRM"/>
    <property type="match status" value="1"/>
</dbReference>
<feature type="compositionally biased region" description="Low complexity" evidence="12">
    <location>
        <begin position="1693"/>
        <end position="1706"/>
    </location>
</feature>
<dbReference type="PROSITE" id="PS51543">
    <property type="entry name" value="FYRC"/>
    <property type="match status" value="1"/>
</dbReference>
<dbReference type="InterPro" id="IPR035979">
    <property type="entry name" value="RBD_domain_sf"/>
</dbReference>
<evidence type="ECO:0000256" key="11">
    <source>
        <dbReference type="PROSITE-ProRule" id="PRU00176"/>
    </source>
</evidence>
<dbReference type="InterPro" id="IPR003888">
    <property type="entry name" value="FYrich_N"/>
</dbReference>
<evidence type="ECO:0000256" key="2">
    <source>
        <dbReference type="ARBA" id="ARBA00022553"/>
    </source>
</evidence>
<dbReference type="InterPro" id="IPR001214">
    <property type="entry name" value="SET_dom"/>
</dbReference>
<evidence type="ECO:0000259" key="13">
    <source>
        <dbReference type="PROSITE" id="PS50102"/>
    </source>
</evidence>
<dbReference type="Gene3D" id="3.30.40.10">
    <property type="entry name" value="Zinc/RING finger domain, C3HC4 (zinc finger)"/>
    <property type="match status" value="1"/>
</dbReference>
<dbReference type="SUPFAM" id="SSF54928">
    <property type="entry name" value="RNA-binding domain, RBD"/>
    <property type="match status" value="1"/>
</dbReference>
<evidence type="ECO:0000256" key="8">
    <source>
        <dbReference type="ARBA" id="ARBA00023015"/>
    </source>
</evidence>
<evidence type="ECO:0000259" key="14">
    <source>
        <dbReference type="PROSITE" id="PS50280"/>
    </source>
</evidence>
<dbReference type="GO" id="GO:0042800">
    <property type="term" value="F:histone H3K4 methyltransferase activity"/>
    <property type="evidence" value="ECO:0007669"/>
    <property type="project" value="TreeGrafter"/>
</dbReference>
<dbReference type="PANTHER" id="PTHR45888:SF6">
    <property type="entry name" value="HL01030P-RELATED"/>
    <property type="match status" value="1"/>
</dbReference>
<dbReference type="GO" id="GO:0003723">
    <property type="term" value="F:RNA binding"/>
    <property type="evidence" value="ECO:0007669"/>
    <property type="project" value="UniProtKB-UniRule"/>
</dbReference>
<organism evidence="16 17">
    <name type="scientific">Fasciolopsis buskii</name>
    <dbReference type="NCBI Taxonomy" id="27845"/>
    <lineage>
        <taxon>Eukaryota</taxon>
        <taxon>Metazoa</taxon>
        <taxon>Spiralia</taxon>
        <taxon>Lophotrochozoa</taxon>
        <taxon>Platyhelminthes</taxon>
        <taxon>Trematoda</taxon>
        <taxon>Digenea</taxon>
        <taxon>Plagiorchiida</taxon>
        <taxon>Echinostomata</taxon>
        <taxon>Echinostomatoidea</taxon>
        <taxon>Fasciolidae</taxon>
        <taxon>Fasciolopsis</taxon>
    </lineage>
</organism>
<dbReference type="Gene3D" id="2.170.270.10">
    <property type="entry name" value="SET domain"/>
    <property type="match status" value="1"/>
</dbReference>
<feature type="region of interest" description="Disordered" evidence="12">
    <location>
        <begin position="1505"/>
        <end position="1773"/>
    </location>
</feature>
<dbReference type="InterPro" id="IPR046341">
    <property type="entry name" value="SET_dom_sf"/>
</dbReference>
<dbReference type="GO" id="GO:0045944">
    <property type="term" value="P:positive regulation of transcription by RNA polymerase II"/>
    <property type="evidence" value="ECO:0007669"/>
    <property type="project" value="TreeGrafter"/>
</dbReference>
<dbReference type="InterPro" id="IPR001965">
    <property type="entry name" value="Znf_PHD"/>
</dbReference>
<dbReference type="GO" id="GO:0044666">
    <property type="term" value="C:MLL3/4 complex"/>
    <property type="evidence" value="ECO:0007669"/>
    <property type="project" value="TreeGrafter"/>
</dbReference>
<dbReference type="Pfam" id="PF13832">
    <property type="entry name" value="zf-HC5HC2H_2"/>
    <property type="match status" value="1"/>
</dbReference>
<evidence type="ECO:0000256" key="7">
    <source>
        <dbReference type="ARBA" id="ARBA00022853"/>
    </source>
</evidence>
<dbReference type="PROSITE" id="PS51805">
    <property type="entry name" value="EPHD"/>
    <property type="match status" value="1"/>
</dbReference>
<dbReference type="PANTHER" id="PTHR45888">
    <property type="entry name" value="HL01030P-RELATED"/>
    <property type="match status" value="1"/>
</dbReference>
<keyword evidence="2" id="KW-0597">Phosphoprotein</keyword>